<proteinExistence type="predicted"/>
<protein>
    <submittedName>
        <fullName evidence="2">Uncharacterized protein</fullName>
    </submittedName>
</protein>
<feature type="compositionally biased region" description="Basic residues" evidence="1">
    <location>
        <begin position="1"/>
        <end position="12"/>
    </location>
</feature>
<organism evidence="2 3">
    <name type="scientific">Microbacterium barkeri</name>
    <dbReference type="NCBI Taxonomy" id="33917"/>
    <lineage>
        <taxon>Bacteria</taxon>
        <taxon>Bacillati</taxon>
        <taxon>Actinomycetota</taxon>
        <taxon>Actinomycetes</taxon>
        <taxon>Micrococcales</taxon>
        <taxon>Microbacteriaceae</taxon>
        <taxon>Microbacterium</taxon>
    </lineage>
</organism>
<comment type="caution">
    <text evidence="2">The sequence shown here is derived from an EMBL/GenBank/DDBJ whole genome shotgun (WGS) entry which is preliminary data.</text>
</comment>
<dbReference type="Proteomes" id="UP001142462">
    <property type="component" value="Unassembled WGS sequence"/>
</dbReference>
<name>A0A9W6H6E7_9MICO</name>
<evidence type="ECO:0000256" key="1">
    <source>
        <dbReference type="SAM" id="MobiDB-lite"/>
    </source>
</evidence>
<accession>A0A9W6H6E7</accession>
<evidence type="ECO:0000313" key="2">
    <source>
        <dbReference type="EMBL" id="GLJ62933.1"/>
    </source>
</evidence>
<reference evidence="2" key="2">
    <citation type="submission" date="2023-01" db="EMBL/GenBank/DDBJ databases">
        <authorList>
            <person name="Sun Q."/>
            <person name="Evtushenko L."/>
        </authorList>
    </citation>
    <scope>NUCLEOTIDE SEQUENCE</scope>
    <source>
        <strain evidence="2">VKM Ac-1020</strain>
    </source>
</reference>
<reference evidence="2" key="1">
    <citation type="journal article" date="2014" name="Int. J. Syst. Evol. Microbiol.">
        <title>Complete genome sequence of Corynebacterium casei LMG S-19264T (=DSM 44701T), isolated from a smear-ripened cheese.</title>
        <authorList>
            <consortium name="US DOE Joint Genome Institute (JGI-PGF)"/>
            <person name="Walter F."/>
            <person name="Albersmeier A."/>
            <person name="Kalinowski J."/>
            <person name="Ruckert C."/>
        </authorList>
    </citation>
    <scope>NUCLEOTIDE SEQUENCE</scope>
    <source>
        <strain evidence="2">VKM Ac-1020</strain>
    </source>
</reference>
<gene>
    <name evidence="2" type="ORF">GCM10017576_30640</name>
</gene>
<dbReference type="EMBL" id="BSEJ01000020">
    <property type="protein sequence ID" value="GLJ62933.1"/>
    <property type="molecule type" value="Genomic_DNA"/>
</dbReference>
<feature type="region of interest" description="Disordered" evidence="1">
    <location>
        <begin position="1"/>
        <end position="73"/>
    </location>
</feature>
<keyword evidence="3" id="KW-1185">Reference proteome</keyword>
<dbReference type="AlphaFoldDB" id="A0A9W6H6E7"/>
<sequence length="73" mass="8052">MAAARGKRRRSARGGDRERRSRRPGLRADERSASPVAGRAGRGYARTSARARHVDGVTPVWRRNARLKPSSDA</sequence>
<evidence type="ECO:0000313" key="3">
    <source>
        <dbReference type="Proteomes" id="UP001142462"/>
    </source>
</evidence>